<proteinExistence type="predicted"/>
<keyword evidence="2" id="KW-1185">Reference proteome</keyword>
<dbReference type="EMBL" id="JABSTU010000011">
    <property type="protein sequence ID" value="KAH8009917.1"/>
    <property type="molecule type" value="Genomic_DNA"/>
</dbReference>
<gene>
    <name evidence="1" type="ORF">HPB51_022477</name>
</gene>
<organism evidence="1 2">
    <name type="scientific">Rhipicephalus microplus</name>
    <name type="common">Cattle tick</name>
    <name type="synonym">Boophilus microplus</name>
    <dbReference type="NCBI Taxonomy" id="6941"/>
    <lineage>
        <taxon>Eukaryota</taxon>
        <taxon>Metazoa</taxon>
        <taxon>Ecdysozoa</taxon>
        <taxon>Arthropoda</taxon>
        <taxon>Chelicerata</taxon>
        <taxon>Arachnida</taxon>
        <taxon>Acari</taxon>
        <taxon>Parasitiformes</taxon>
        <taxon>Ixodida</taxon>
        <taxon>Ixodoidea</taxon>
        <taxon>Ixodidae</taxon>
        <taxon>Rhipicephalinae</taxon>
        <taxon>Rhipicephalus</taxon>
        <taxon>Boophilus</taxon>
    </lineage>
</organism>
<dbReference type="AlphaFoldDB" id="A0A9J6D788"/>
<reference evidence="1" key="1">
    <citation type="journal article" date="2020" name="Cell">
        <title>Large-Scale Comparative Analyses of Tick Genomes Elucidate Their Genetic Diversity and Vector Capacities.</title>
        <authorList>
            <consortium name="Tick Genome and Microbiome Consortium (TIGMIC)"/>
            <person name="Jia N."/>
            <person name="Wang J."/>
            <person name="Shi W."/>
            <person name="Du L."/>
            <person name="Sun Y."/>
            <person name="Zhan W."/>
            <person name="Jiang J.F."/>
            <person name="Wang Q."/>
            <person name="Zhang B."/>
            <person name="Ji P."/>
            <person name="Bell-Sakyi L."/>
            <person name="Cui X.M."/>
            <person name="Yuan T.T."/>
            <person name="Jiang B.G."/>
            <person name="Yang W.F."/>
            <person name="Lam T.T."/>
            <person name="Chang Q.C."/>
            <person name="Ding S.J."/>
            <person name="Wang X.J."/>
            <person name="Zhu J.G."/>
            <person name="Ruan X.D."/>
            <person name="Zhao L."/>
            <person name="Wei J.T."/>
            <person name="Ye R.Z."/>
            <person name="Que T.C."/>
            <person name="Du C.H."/>
            <person name="Zhou Y.H."/>
            <person name="Cheng J.X."/>
            <person name="Dai P.F."/>
            <person name="Guo W.B."/>
            <person name="Han X.H."/>
            <person name="Huang E.J."/>
            <person name="Li L.F."/>
            <person name="Wei W."/>
            <person name="Gao Y.C."/>
            <person name="Liu J.Z."/>
            <person name="Shao H.Z."/>
            <person name="Wang X."/>
            <person name="Wang C.C."/>
            <person name="Yang T.C."/>
            <person name="Huo Q.B."/>
            <person name="Li W."/>
            <person name="Chen H.Y."/>
            <person name="Chen S.E."/>
            <person name="Zhou L.G."/>
            <person name="Ni X.B."/>
            <person name="Tian J.H."/>
            <person name="Sheng Y."/>
            <person name="Liu T."/>
            <person name="Pan Y.S."/>
            <person name="Xia L.Y."/>
            <person name="Li J."/>
            <person name="Zhao F."/>
            <person name="Cao W.C."/>
        </authorList>
    </citation>
    <scope>NUCLEOTIDE SEQUENCE</scope>
    <source>
        <strain evidence="1">Rmic-2018</strain>
    </source>
</reference>
<protein>
    <submittedName>
        <fullName evidence="1">Uncharacterized protein</fullName>
    </submittedName>
</protein>
<evidence type="ECO:0000313" key="1">
    <source>
        <dbReference type="EMBL" id="KAH8009917.1"/>
    </source>
</evidence>
<accession>A0A9J6D788</accession>
<evidence type="ECO:0000313" key="2">
    <source>
        <dbReference type="Proteomes" id="UP000821866"/>
    </source>
</evidence>
<name>A0A9J6D788_RHIMP</name>
<dbReference type="Proteomes" id="UP000821866">
    <property type="component" value="Chromosome 9"/>
</dbReference>
<reference evidence="1" key="2">
    <citation type="submission" date="2021-09" db="EMBL/GenBank/DDBJ databases">
        <authorList>
            <person name="Jia N."/>
            <person name="Wang J."/>
            <person name="Shi W."/>
            <person name="Du L."/>
            <person name="Sun Y."/>
            <person name="Zhan W."/>
            <person name="Jiang J."/>
            <person name="Wang Q."/>
            <person name="Zhang B."/>
            <person name="Ji P."/>
            <person name="Sakyi L.B."/>
            <person name="Cui X."/>
            <person name="Yuan T."/>
            <person name="Jiang B."/>
            <person name="Yang W."/>
            <person name="Lam T.T.-Y."/>
            <person name="Chang Q."/>
            <person name="Ding S."/>
            <person name="Wang X."/>
            <person name="Zhu J."/>
            <person name="Ruan X."/>
            <person name="Zhao L."/>
            <person name="Wei J."/>
            <person name="Que T."/>
            <person name="Du C."/>
            <person name="Cheng J."/>
            <person name="Dai P."/>
            <person name="Han X."/>
            <person name="Huang E."/>
            <person name="Gao Y."/>
            <person name="Liu J."/>
            <person name="Shao H."/>
            <person name="Ye R."/>
            <person name="Li L."/>
            <person name="Wei W."/>
            <person name="Wang X."/>
            <person name="Wang C."/>
            <person name="Huo Q."/>
            <person name="Li W."/>
            <person name="Guo W."/>
            <person name="Chen H."/>
            <person name="Chen S."/>
            <person name="Zhou L."/>
            <person name="Zhou L."/>
            <person name="Ni X."/>
            <person name="Tian J."/>
            <person name="Zhou Y."/>
            <person name="Sheng Y."/>
            <person name="Liu T."/>
            <person name="Pan Y."/>
            <person name="Xia L."/>
            <person name="Li J."/>
            <person name="Zhao F."/>
            <person name="Cao W."/>
        </authorList>
    </citation>
    <scope>NUCLEOTIDE SEQUENCE</scope>
    <source>
        <strain evidence="1">Rmic-2018</strain>
        <tissue evidence="1">Larvae</tissue>
    </source>
</reference>
<comment type="caution">
    <text evidence="1">The sequence shown here is derived from an EMBL/GenBank/DDBJ whole genome shotgun (WGS) entry which is preliminary data.</text>
</comment>
<sequence>MDIYLEQALHRVQHIFHKYLNSFRHKPASSGCAECLGHHRHKSIPSARHLVHRVEVRRVVWLDTGRQDRRDQIRRAGQAGAARCAPRGLLELRGAHVRLRHERPLPFRGHRREHQGCSQLFPNFHPGCLEAGWTTATLKRKQLSASEQDAHASLIQRGGVFGGDRALTGVKKRLITASRLPRQPREHYRVIVRPRGGMNVKNVSQIRVAHASTLTVQLSPADIADDIVCSNIRRTFSSRVHRLKRTPEHIQESK</sequence>